<dbReference type="AlphaFoldDB" id="A0A8G0LQH3"/>
<evidence type="ECO:0000313" key="7">
    <source>
        <dbReference type="EMBL" id="QYT05584.1"/>
    </source>
</evidence>
<evidence type="ECO:0000256" key="5">
    <source>
        <dbReference type="SAM" id="MobiDB-lite"/>
    </source>
</evidence>
<dbReference type="InterPro" id="IPR027417">
    <property type="entry name" value="P-loop_NTPase"/>
</dbReference>
<comment type="subcellular location">
    <subcellularLocation>
        <location evidence="1">Mitochondrion outer membrane</location>
        <topology evidence="1">Single-pass membrane protein</topology>
    </subcellularLocation>
</comment>
<evidence type="ECO:0000313" key="8">
    <source>
        <dbReference type="Proteomes" id="UP000826661"/>
    </source>
</evidence>
<evidence type="ECO:0000256" key="1">
    <source>
        <dbReference type="ARBA" id="ARBA00004572"/>
    </source>
</evidence>
<dbReference type="InterPro" id="IPR003593">
    <property type="entry name" value="AAA+_ATPase"/>
</dbReference>
<dbReference type="EMBL" id="CP075870">
    <property type="protein sequence ID" value="QYT05584.1"/>
    <property type="molecule type" value="Genomic_DNA"/>
</dbReference>
<keyword evidence="3" id="KW-0472">Membrane</keyword>
<feature type="region of interest" description="Disordered" evidence="5">
    <location>
        <begin position="135"/>
        <end position="158"/>
    </location>
</feature>
<dbReference type="InterPro" id="IPR051701">
    <property type="entry name" value="Mito_OM_Translocase_MSP1"/>
</dbReference>
<dbReference type="Proteomes" id="UP000826661">
    <property type="component" value="Chromosome VII"/>
</dbReference>
<sequence>MPKSCKQKARLKLYFVRVEQRHFDLKLSALLPKEQRINHSLSMALDTRDTKDVCSVSFYQSMIQQLPDQVELPVTSSSRSDIQQTSLKSYPESRCCVVDTRTNQREKYSNNMPRESVAPREQMLDDKKYLYISDSSCTEAPSSPHTRKTRRYQKKISSRSSRQVANHCRIVGDVDSGDSTEECGEHGISESSSDAEFDEDGSLPLTHKLKMKKWKTLAKGNFEEMLLECIVDTDHIPANYANIFIDRGVIDKVERVTLLGLQRPLAFSHGVLKSNKVTGAILYGPPGTGKTLLARGVAKQSGYNMLSISTSEIWQKCHGDDEKMIQAVFSMARKMYPSIIFLDEADAMLGERKAGEKRHLRSMLNKFLSEWDGISSNMNSPFILLATNRPSDLDPAVLRRAPMRIEFGLPTKEERLGILKLLLREENLGADITPSALANLTQQYTGSDLKSLCVTAATECISEQRGDTKERTLTRRHFIAALKIIKATTIGKTREKDLENFQNSCNRQNQADD</sequence>
<dbReference type="Pfam" id="PF17862">
    <property type="entry name" value="AAA_lid_3"/>
    <property type="match status" value="1"/>
</dbReference>
<dbReference type="Gene3D" id="1.10.8.60">
    <property type="match status" value="1"/>
</dbReference>
<dbReference type="InterPro" id="IPR041569">
    <property type="entry name" value="AAA_lid_3"/>
</dbReference>
<keyword evidence="8" id="KW-1185">Reference proteome</keyword>
<evidence type="ECO:0000256" key="2">
    <source>
        <dbReference type="ARBA" id="ARBA00022741"/>
    </source>
</evidence>
<evidence type="ECO:0000259" key="6">
    <source>
        <dbReference type="SMART" id="SM00382"/>
    </source>
</evidence>
<dbReference type="SMART" id="SM00382">
    <property type="entry name" value="AAA"/>
    <property type="match status" value="1"/>
</dbReference>
<feature type="compositionally biased region" description="Basic residues" evidence="5">
    <location>
        <begin position="145"/>
        <end position="157"/>
    </location>
</feature>
<dbReference type="PANTHER" id="PTHR45644">
    <property type="entry name" value="AAA ATPASE, PUTATIVE (AFU_ORTHOLOGUE AFUA_2G12920)-RELATED-RELATED"/>
    <property type="match status" value="1"/>
</dbReference>
<feature type="compositionally biased region" description="Polar residues" evidence="5">
    <location>
        <begin position="135"/>
        <end position="144"/>
    </location>
</feature>
<dbReference type="GO" id="GO:0005524">
    <property type="term" value="F:ATP binding"/>
    <property type="evidence" value="ECO:0007669"/>
    <property type="project" value="UniProtKB-KW"/>
</dbReference>
<gene>
    <name evidence="7" type="ORF">H0G86_012474</name>
</gene>
<dbReference type="InterPro" id="IPR003959">
    <property type="entry name" value="ATPase_AAA_core"/>
</dbReference>
<keyword evidence="3" id="KW-0496">Mitochondrion</keyword>
<dbReference type="Gene3D" id="3.40.50.300">
    <property type="entry name" value="P-loop containing nucleotide triphosphate hydrolases"/>
    <property type="match status" value="1"/>
</dbReference>
<feature type="region of interest" description="Disordered" evidence="5">
    <location>
        <begin position="175"/>
        <end position="200"/>
    </location>
</feature>
<dbReference type="GO" id="GO:0016887">
    <property type="term" value="F:ATP hydrolysis activity"/>
    <property type="evidence" value="ECO:0007669"/>
    <property type="project" value="InterPro"/>
</dbReference>
<keyword evidence="4" id="KW-0067">ATP-binding</keyword>
<proteinExistence type="predicted"/>
<reference evidence="7 8" key="1">
    <citation type="journal article" date="2021" name="BMC Genomics">
        <title>Telomere-to-telomere genome assembly of asparaginase-producing Trichoderma simmonsii.</title>
        <authorList>
            <person name="Chung D."/>
            <person name="Kwon Y.M."/>
            <person name="Yang Y."/>
        </authorList>
    </citation>
    <scope>NUCLEOTIDE SEQUENCE [LARGE SCALE GENOMIC DNA]</scope>
    <source>
        <strain evidence="7 8">GH-Sj1</strain>
    </source>
</reference>
<dbReference type="GO" id="GO:0005741">
    <property type="term" value="C:mitochondrial outer membrane"/>
    <property type="evidence" value="ECO:0007669"/>
    <property type="project" value="UniProtKB-SubCell"/>
</dbReference>
<keyword evidence="3" id="KW-1000">Mitochondrion outer membrane</keyword>
<feature type="domain" description="AAA+ ATPase" evidence="6">
    <location>
        <begin position="276"/>
        <end position="411"/>
    </location>
</feature>
<protein>
    <submittedName>
        <fullName evidence="7">AAA domain-containing protein</fullName>
    </submittedName>
</protein>
<evidence type="ECO:0000256" key="4">
    <source>
        <dbReference type="ARBA" id="ARBA00022840"/>
    </source>
</evidence>
<name>A0A8G0LQH3_9HYPO</name>
<keyword evidence="2" id="KW-0547">Nucleotide-binding</keyword>
<evidence type="ECO:0000256" key="3">
    <source>
        <dbReference type="ARBA" id="ARBA00022787"/>
    </source>
</evidence>
<dbReference type="SUPFAM" id="SSF52540">
    <property type="entry name" value="P-loop containing nucleoside triphosphate hydrolases"/>
    <property type="match status" value="1"/>
</dbReference>
<accession>A0A8G0LQH3</accession>
<organism evidence="7 8">
    <name type="scientific">Trichoderma simmonsii</name>
    <dbReference type="NCBI Taxonomy" id="1491479"/>
    <lineage>
        <taxon>Eukaryota</taxon>
        <taxon>Fungi</taxon>
        <taxon>Dikarya</taxon>
        <taxon>Ascomycota</taxon>
        <taxon>Pezizomycotina</taxon>
        <taxon>Sordariomycetes</taxon>
        <taxon>Hypocreomycetidae</taxon>
        <taxon>Hypocreales</taxon>
        <taxon>Hypocreaceae</taxon>
        <taxon>Trichoderma</taxon>
    </lineage>
</organism>
<dbReference type="Pfam" id="PF00004">
    <property type="entry name" value="AAA"/>
    <property type="match status" value="1"/>
</dbReference>
<dbReference type="PANTHER" id="PTHR45644:SF56">
    <property type="entry name" value="AAA ATPASE, PUTATIVE (AFU_ORTHOLOGUE AFUA_2G12920)-RELATED"/>
    <property type="match status" value="1"/>
</dbReference>